<dbReference type="PANTHER" id="PTHR48225">
    <property type="entry name" value="HORMA DOMAIN-CONTAINING PROTEIN 1"/>
    <property type="match status" value="1"/>
</dbReference>
<evidence type="ECO:0000313" key="8">
    <source>
        <dbReference type="EMBL" id="KAJ7735275.1"/>
    </source>
</evidence>
<accession>A0AAD7MVU5</accession>
<evidence type="ECO:0000313" key="9">
    <source>
        <dbReference type="Proteomes" id="UP001215280"/>
    </source>
</evidence>
<comment type="caution">
    <text evidence="8">The sequence shown here is derived from an EMBL/GenBank/DDBJ whole genome shotgun (WGS) entry which is preliminary data.</text>
</comment>
<dbReference type="SUPFAM" id="SSF56019">
    <property type="entry name" value="The spindle assembly checkpoint protein mad2"/>
    <property type="match status" value="1"/>
</dbReference>
<dbReference type="AlphaFoldDB" id="A0AAD7MVU5"/>
<dbReference type="Gene3D" id="3.30.900.10">
    <property type="entry name" value="HORMA domain"/>
    <property type="match status" value="1"/>
</dbReference>
<sequence length="849" mass="94492">MQAQSTRTETATTTSVQSLAAIQTLLQASLGCITFLRDLLPSDNFTDSYLTTSDDSLVSRSSVPDSPRSMDSSRNNSRNANGFKIMTMTRGYTDEADKILNYLEHGIFDALQKQFLRSFVFAIYLYAHPYFLSVSNFDPHSIVEAYTFNFHYHTIPGTDTVIPIMSLGDNLDKMSLKESSKDPVVQAAKRGKPPTVKDVKKSVKTLLKTLIHSTNQMDVLPKRRFAAFKLFYTDETPAEYEPPHFHAGDAEKDKWFFMTHDLDEVPDKWNVGQLETGHHSVNLSVASIATYLPSSTENDKATFTGTTTRLAAQPTLTPVQEASIRAEQVAKQTKDAEARNVVWSADNAVEGDDCDAEGEDDPDYIKTPDGTFVPIGVRNEVGVIEPLPADLQKEAHFEGVSQTVPTRLDDLNARHNFDNTEIEQTQTFPDFPPQSQDSAPPSRGHSPSTSSGHGHGTELFDRNASLPSSDLMTPLTSDVEDIDTQMLQALRRLEALLTGRLDMETQMYPAESIDPIQSFTDAPMEDQIEDMPTPKPLKKAQQKRPAMDLGLKCECDVETEDESVFCEGGCGRWYHTCFYSAVDDRIPQEFICFDCRVRADLSWELIKVDLYPKMLSKFKDLALFRRAIKVAENNNPEAVADFAKLLGECCEPSTPLPSYQIAGCDNVLARQLFKRLESEGFIVEQSTEIDEIGFAQTRSKSKSKTKGKQPKQRKNVQKSKYAFNRASLSSSEYLDYFNPDPRVENRLLDLPQTKANVKSRPNAPAADAPAPAPDTSANHASLPSLPPVTIMPQGTQTQDDETQYTQEMDILPTPPPPPPLHNKRPLSNDGARPKKKVKISIVPAVDLAE</sequence>
<dbReference type="InterPro" id="IPR051294">
    <property type="entry name" value="HORMA_MeioticProgression"/>
</dbReference>
<dbReference type="GO" id="GO:0005694">
    <property type="term" value="C:chromosome"/>
    <property type="evidence" value="ECO:0007669"/>
    <property type="project" value="UniProtKB-SubCell"/>
</dbReference>
<dbReference type="InterPro" id="IPR011011">
    <property type="entry name" value="Znf_FYVE_PHD"/>
</dbReference>
<reference evidence="8" key="1">
    <citation type="submission" date="2023-03" db="EMBL/GenBank/DDBJ databases">
        <title>Massive genome expansion in bonnet fungi (Mycena s.s.) driven by repeated elements and novel gene families across ecological guilds.</title>
        <authorList>
            <consortium name="Lawrence Berkeley National Laboratory"/>
            <person name="Harder C.B."/>
            <person name="Miyauchi S."/>
            <person name="Viragh M."/>
            <person name="Kuo A."/>
            <person name="Thoen E."/>
            <person name="Andreopoulos B."/>
            <person name="Lu D."/>
            <person name="Skrede I."/>
            <person name="Drula E."/>
            <person name="Henrissat B."/>
            <person name="Morin E."/>
            <person name="Kohler A."/>
            <person name="Barry K."/>
            <person name="LaButti K."/>
            <person name="Morin E."/>
            <person name="Salamov A."/>
            <person name="Lipzen A."/>
            <person name="Mereny Z."/>
            <person name="Hegedus B."/>
            <person name="Baldrian P."/>
            <person name="Stursova M."/>
            <person name="Weitz H."/>
            <person name="Taylor A."/>
            <person name="Grigoriev I.V."/>
            <person name="Nagy L.G."/>
            <person name="Martin F."/>
            <person name="Kauserud H."/>
        </authorList>
    </citation>
    <scope>NUCLEOTIDE SEQUENCE</scope>
    <source>
        <strain evidence="8">CBHHK188m</strain>
    </source>
</reference>
<evidence type="ECO:0000256" key="4">
    <source>
        <dbReference type="ARBA" id="ARBA00023242"/>
    </source>
</evidence>
<proteinExistence type="predicted"/>
<feature type="compositionally biased region" description="Basic residues" evidence="6">
    <location>
        <begin position="699"/>
        <end position="717"/>
    </location>
</feature>
<evidence type="ECO:0000256" key="5">
    <source>
        <dbReference type="ARBA" id="ARBA00023254"/>
    </source>
</evidence>
<feature type="region of interest" description="Disordered" evidence="6">
    <location>
        <begin position="350"/>
        <end position="371"/>
    </location>
</feature>
<feature type="compositionally biased region" description="Polar residues" evidence="6">
    <location>
        <begin position="424"/>
        <end position="439"/>
    </location>
</feature>
<feature type="domain" description="HORMA" evidence="7">
    <location>
        <begin position="16"/>
        <end position="285"/>
    </location>
</feature>
<feature type="region of interest" description="Disordered" evidence="6">
    <location>
        <begin position="694"/>
        <end position="722"/>
    </location>
</feature>
<dbReference type="GO" id="GO:0005634">
    <property type="term" value="C:nucleus"/>
    <property type="evidence" value="ECO:0007669"/>
    <property type="project" value="UniProtKB-SubCell"/>
</dbReference>
<dbReference type="PANTHER" id="PTHR48225:SF7">
    <property type="entry name" value="MEIOSIS-SPECIFIC PROTEIN HOP1"/>
    <property type="match status" value="1"/>
</dbReference>
<dbReference type="Pfam" id="PF02301">
    <property type="entry name" value="HORMA"/>
    <property type="match status" value="1"/>
</dbReference>
<name>A0AAD7MVU5_9AGAR</name>
<evidence type="ECO:0000256" key="6">
    <source>
        <dbReference type="SAM" id="MobiDB-lite"/>
    </source>
</evidence>
<keyword evidence="4" id="KW-0539">Nucleus</keyword>
<dbReference type="PROSITE" id="PS50815">
    <property type="entry name" value="HORMA"/>
    <property type="match status" value="1"/>
</dbReference>
<feature type="compositionally biased region" description="Low complexity" evidence="6">
    <location>
        <begin position="440"/>
        <end position="452"/>
    </location>
</feature>
<dbReference type="InterPro" id="IPR003511">
    <property type="entry name" value="HORMA_dom"/>
</dbReference>
<dbReference type="Proteomes" id="UP001215280">
    <property type="component" value="Unassembled WGS sequence"/>
</dbReference>
<keyword evidence="9" id="KW-1185">Reference proteome</keyword>
<evidence type="ECO:0000256" key="2">
    <source>
        <dbReference type="ARBA" id="ARBA00004286"/>
    </source>
</evidence>
<gene>
    <name evidence="8" type="ORF">DFH07DRAFT_870774</name>
</gene>
<keyword evidence="3" id="KW-0158">Chromosome</keyword>
<feature type="compositionally biased region" description="Low complexity" evidence="6">
    <location>
        <begin position="55"/>
        <end position="78"/>
    </location>
</feature>
<dbReference type="InterPro" id="IPR036570">
    <property type="entry name" value="HORMA_dom_sf"/>
</dbReference>
<dbReference type="GO" id="GO:0051598">
    <property type="term" value="P:meiotic recombination checkpoint signaling"/>
    <property type="evidence" value="ECO:0007669"/>
    <property type="project" value="TreeGrafter"/>
</dbReference>
<organism evidence="8 9">
    <name type="scientific">Mycena maculata</name>
    <dbReference type="NCBI Taxonomy" id="230809"/>
    <lineage>
        <taxon>Eukaryota</taxon>
        <taxon>Fungi</taxon>
        <taxon>Dikarya</taxon>
        <taxon>Basidiomycota</taxon>
        <taxon>Agaricomycotina</taxon>
        <taxon>Agaricomycetes</taxon>
        <taxon>Agaricomycetidae</taxon>
        <taxon>Agaricales</taxon>
        <taxon>Marasmiineae</taxon>
        <taxon>Mycenaceae</taxon>
        <taxon>Mycena</taxon>
    </lineage>
</organism>
<comment type="subcellular location">
    <subcellularLocation>
        <location evidence="2">Chromosome</location>
    </subcellularLocation>
    <subcellularLocation>
        <location evidence="1">Nucleus</location>
    </subcellularLocation>
</comment>
<keyword evidence="5" id="KW-0469">Meiosis</keyword>
<dbReference type="GO" id="GO:0007130">
    <property type="term" value="P:synaptonemal complex assembly"/>
    <property type="evidence" value="ECO:0007669"/>
    <property type="project" value="TreeGrafter"/>
</dbReference>
<feature type="compositionally biased region" description="Acidic residues" evidence="6">
    <location>
        <begin position="350"/>
        <end position="362"/>
    </location>
</feature>
<feature type="region of interest" description="Disordered" evidence="6">
    <location>
        <begin position="755"/>
        <end position="837"/>
    </location>
</feature>
<dbReference type="EMBL" id="JARJLG010000156">
    <property type="protein sequence ID" value="KAJ7735275.1"/>
    <property type="molecule type" value="Genomic_DNA"/>
</dbReference>
<dbReference type="PROSITE" id="PS51257">
    <property type="entry name" value="PROKAR_LIPOPROTEIN"/>
    <property type="match status" value="1"/>
</dbReference>
<dbReference type="SUPFAM" id="SSF57903">
    <property type="entry name" value="FYVE/PHD zinc finger"/>
    <property type="match status" value="1"/>
</dbReference>
<evidence type="ECO:0000259" key="7">
    <source>
        <dbReference type="PROSITE" id="PS50815"/>
    </source>
</evidence>
<protein>
    <submittedName>
        <fullName evidence="8">HORMA domain-containing protein</fullName>
    </submittedName>
</protein>
<feature type="region of interest" description="Disordered" evidence="6">
    <location>
        <begin position="55"/>
        <end position="80"/>
    </location>
</feature>
<evidence type="ECO:0000256" key="3">
    <source>
        <dbReference type="ARBA" id="ARBA00022454"/>
    </source>
</evidence>
<evidence type="ECO:0000256" key="1">
    <source>
        <dbReference type="ARBA" id="ARBA00004123"/>
    </source>
</evidence>
<feature type="region of interest" description="Disordered" evidence="6">
    <location>
        <begin position="424"/>
        <end position="472"/>
    </location>
</feature>